<feature type="transmembrane region" description="Helical" evidence="2">
    <location>
        <begin position="382"/>
        <end position="401"/>
    </location>
</feature>
<feature type="region of interest" description="Disordered" evidence="1">
    <location>
        <begin position="194"/>
        <end position="222"/>
    </location>
</feature>
<gene>
    <name evidence="3" type="ORF">KIH73_07970</name>
</gene>
<evidence type="ECO:0000313" key="4">
    <source>
        <dbReference type="Proteomes" id="UP000812844"/>
    </source>
</evidence>
<dbReference type="InterPro" id="IPR005754">
    <property type="entry name" value="Sortase"/>
</dbReference>
<reference evidence="3 4" key="1">
    <citation type="submission" date="2021-05" db="EMBL/GenBank/DDBJ databases">
        <title>Phylogenetic classification of ten novel species belonging to the genus Bifidobacterium comprising B. colchicus sp. nov., B. abeli sp. nov., B. bicoloris sp. nov., B. guerezis sp. nov., B. rosaliae sp. nov., B. santillanensis sp. nov., B. argentati sp. nov., B. amazzoni sp. nov., B. pluviali sp. nov., and B. pinnaculum sp. nov.</title>
        <authorList>
            <person name="Lugli G.A."/>
            <person name="Ruiz Garcia L."/>
            <person name="Margolles A."/>
            <person name="Ventura M."/>
        </authorList>
    </citation>
    <scope>NUCLEOTIDE SEQUENCE [LARGE SCALE GENOMIC DNA]</scope>
    <source>
        <strain evidence="3 4">6T3</strain>
    </source>
</reference>
<evidence type="ECO:0000256" key="2">
    <source>
        <dbReference type="SAM" id="Phobius"/>
    </source>
</evidence>
<feature type="region of interest" description="Disordered" evidence="1">
    <location>
        <begin position="1"/>
        <end position="35"/>
    </location>
</feature>
<evidence type="ECO:0000313" key="3">
    <source>
        <dbReference type="EMBL" id="MBW3083300.1"/>
    </source>
</evidence>
<feature type="transmembrane region" description="Helical" evidence="2">
    <location>
        <begin position="123"/>
        <end position="145"/>
    </location>
</feature>
<keyword evidence="2" id="KW-0812">Transmembrane</keyword>
<dbReference type="Proteomes" id="UP000812844">
    <property type="component" value="Unassembled WGS sequence"/>
</dbReference>
<protein>
    <submittedName>
        <fullName evidence="3">Class C sortase</fullName>
    </submittedName>
</protein>
<feature type="compositionally biased region" description="Low complexity" evidence="1">
    <location>
        <begin position="1"/>
        <end position="19"/>
    </location>
</feature>
<sequence length="419" mass="44107">MDLADVADVAPDGDAPEAGRPVRRARGRHSSGHESAAFVKTTQGLSENAAADGGIAAAASAAPAVTSASASPASPTSTAATATATATATAGFAGTDFVPEPFDELVDVTDLRQRYRKLRRSMWTLRIISILLLVLAACVIGYPLALQYQSSQRLAETSNVAAQTVAGWPYPEAENALAAARAYNERLAQSGQPILGEASDPFSSDSGGSHASGEDSASANDEEYQSLLDAGGGVMGTIRVPKVSIELPIYHGTSESALASGAGHLYGSSLPVGGESTHSVITGHRGLVEAMMFTRLDEMEVGDIFYIEVMGETLAYTVDRITVIEPTDTSQLKIVPGEDRVTLMTCTPYGVNTHRLLVSGVRATMPDPAPYLDDAPGDARTAAIIAAGATLAVGWLLVSWWRRSPWKIMRHGTTWPRHW</sequence>
<dbReference type="CDD" id="cd05827">
    <property type="entry name" value="Sortase_C"/>
    <property type="match status" value="1"/>
</dbReference>
<dbReference type="NCBIfam" id="NF033745">
    <property type="entry name" value="class_C_sortase"/>
    <property type="match status" value="1"/>
</dbReference>
<feature type="compositionally biased region" description="Polar residues" evidence="1">
    <location>
        <begin position="201"/>
        <end position="219"/>
    </location>
</feature>
<comment type="caution">
    <text evidence="3">The sequence shown here is derived from an EMBL/GenBank/DDBJ whole genome shotgun (WGS) entry which is preliminary data.</text>
</comment>
<feature type="compositionally biased region" description="Basic residues" evidence="1">
    <location>
        <begin position="21"/>
        <end position="30"/>
    </location>
</feature>
<proteinExistence type="predicted"/>
<keyword evidence="2" id="KW-0472">Membrane</keyword>
<dbReference type="Pfam" id="PF04203">
    <property type="entry name" value="Sortase"/>
    <property type="match status" value="1"/>
</dbReference>
<dbReference type="NCBIfam" id="TIGR01076">
    <property type="entry name" value="sortase_fam"/>
    <property type="match status" value="1"/>
</dbReference>
<dbReference type="InterPro" id="IPR042002">
    <property type="entry name" value="Sortase_C"/>
</dbReference>
<keyword evidence="4" id="KW-1185">Reference proteome</keyword>
<accession>A0ABS6WAV2</accession>
<organism evidence="3 4">
    <name type="scientific">Bifidobacterium phasiani</name>
    <dbReference type="NCBI Taxonomy" id="2834431"/>
    <lineage>
        <taxon>Bacteria</taxon>
        <taxon>Bacillati</taxon>
        <taxon>Actinomycetota</taxon>
        <taxon>Actinomycetes</taxon>
        <taxon>Bifidobacteriales</taxon>
        <taxon>Bifidobacteriaceae</taxon>
        <taxon>Bifidobacterium</taxon>
    </lineage>
</organism>
<evidence type="ECO:0000256" key="1">
    <source>
        <dbReference type="SAM" id="MobiDB-lite"/>
    </source>
</evidence>
<dbReference type="EMBL" id="JAHBBD010000018">
    <property type="protein sequence ID" value="MBW3083300.1"/>
    <property type="molecule type" value="Genomic_DNA"/>
</dbReference>
<name>A0ABS6WAV2_9BIFI</name>
<keyword evidence="2" id="KW-1133">Transmembrane helix</keyword>